<accession>A0A9P6ES14</accession>
<dbReference type="GO" id="GO:0015179">
    <property type="term" value="F:L-amino acid transmembrane transporter activity"/>
    <property type="evidence" value="ECO:0007669"/>
    <property type="project" value="TreeGrafter"/>
</dbReference>
<evidence type="ECO:0000256" key="3">
    <source>
        <dbReference type="ARBA" id="ARBA00022989"/>
    </source>
</evidence>
<dbReference type="Proteomes" id="UP000807306">
    <property type="component" value="Unassembled WGS sequence"/>
</dbReference>
<keyword evidence="7" id="KW-1185">Reference proteome</keyword>
<feature type="transmembrane region" description="Helical" evidence="5">
    <location>
        <begin position="77"/>
        <end position="97"/>
    </location>
</feature>
<protein>
    <submittedName>
        <fullName evidence="6">Amino acid transporter</fullName>
    </submittedName>
</protein>
<sequence length="543" mass="58946">MDEHSRSLADEELNAEVDLVGGIEPIAKDGGAPEEKAGVLGHEVTFFSATMLNVAQMIGAGIYAVPGVILTSVGSTGLFLIYWVLAPLFCFAGLSIYSELASMFPTRSGGEVVYLEQAYPRPRFLVSTAFAVTAVMTSLSATNAIVFAGYFLSACGIPITATSQTVTAVGTIIVTSLVVALSTKWSLRAVNVFSVFKILSLVFIVLTGAAVLSGLTPVKDPYSNFDNLFEGTSTNLNELTLGFVKVIYSFVGWHNAFNVLGEVKSRDPARTLKRAGLLSVFLIAILFFFINLAYVAAVPKEDMKNSGQLIAVVFFRNVFGTTGSKIFPLIISCSSFGNIIGVTVGQARMLREVARQGLLPYPKFFASVKPFGTPIGPVGLRGFLTSMIILALPAKDAFNFVVDLASYPNQFFQAATITGLWVLRRRRRKANIEPSPLQTSNIIVIGYLCLCLLLIILPWVPPTPGHADVSFWYATYCVAGVALLLCCGLYYWLWIIVLPKYGNYEIVEEVEESSEGAKNTKLIRRYKNMSADDETAPLLATPR</sequence>
<keyword evidence="2 5" id="KW-0812">Transmembrane</keyword>
<feature type="transmembrane region" description="Helical" evidence="5">
    <location>
        <begin position="444"/>
        <end position="461"/>
    </location>
</feature>
<feature type="transmembrane region" description="Helical" evidence="5">
    <location>
        <begin position="473"/>
        <end position="493"/>
    </location>
</feature>
<evidence type="ECO:0000256" key="1">
    <source>
        <dbReference type="ARBA" id="ARBA00004141"/>
    </source>
</evidence>
<gene>
    <name evidence="6" type="ORF">CPB83DRAFT_844564</name>
</gene>
<feature type="transmembrane region" description="Helical" evidence="5">
    <location>
        <begin position="326"/>
        <end position="350"/>
    </location>
</feature>
<dbReference type="InterPro" id="IPR050598">
    <property type="entry name" value="AminoAcid_Transporter"/>
</dbReference>
<dbReference type="PANTHER" id="PTHR11785">
    <property type="entry name" value="AMINO ACID TRANSPORTER"/>
    <property type="match status" value="1"/>
</dbReference>
<organism evidence="6 7">
    <name type="scientific">Crepidotus variabilis</name>
    <dbReference type="NCBI Taxonomy" id="179855"/>
    <lineage>
        <taxon>Eukaryota</taxon>
        <taxon>Fungi</taxon>
        <taxon>Dikarya</taxon>
        <taxon>Basidiomycota</taxon>
        <taxon>Agaricomycotina</taxon>
        <taxon>Agaricomycetes</taxon>
        <taxon>Agaricomycetidae</taxon>
        <taxon>Agaricales</taxon>
        <taxon>Agaricineae</taxon>
        <taxon>Crepidotaceae</taxon>
        <taxon>Crepidotus</taxon>
    </lineage>
</organism>
<proteinExistence type="predicted"/>
<evidence type="ECO:0000256" key="4">
    <source>
        <dbReference type="ARBA" id="ARBA00023136"/>
    </source>
</evidence>
<feature type="transmembrane region" description="Helical" evidence="5">
    <location>
        <begin position="236"/>
        <end position="254"/>
    </location>
</feature>
<dbReference type="Pfam" id="PF13520">
    <property type="entry name" value="AA_permease_2"/>
    <property type="match status" value="1"/>
</dbReference>
<evidence type="ECO:0000256" key="5">
    <source>
        <dbReference type="SAM" id="Phobius"/>
    </source>
</evidence>
<dbReference type="AlphaFoldDB" id="A0A9P6ES14"/>
<dbReference type="PANTHER" id="PTHR11785:SF353">
    <property type="entry name" value="METHIONINE TRANSPORTER (EUROFUNG)"/>
    <property type="match status" value="1"/>
</dbReference>
<feature type="transmembrane region" description="Helical" evidence="5">
    <location>
        <begin position="164"/>
        <end position="183"/>
    </location>
</feature>
<keyword evidence="4 5" id="KW-0472">Membrane</keyword>
<dbReference type="PIRSF" id="PIRSF006060">
    <property type="entry name" value="AA_transporter"/>
    <property type="match status" value="1"/>
</dbReference>
<dbReference type="OrthoDB" id="5982228at2759"/>
<evidence type="ECO:0000256" key="2">
    <source>
        <dbReference type="ARBA" id="ARBA00022692"/>
    </source>
</evidence>
<feature type="transmembrane region" description="Helical" evidence="5">
    <location>
        <begin position="275"/>
        <end position="297"/>
    </location>
</feature>
<evidence type="ECO:0000313" key="7">
    <source>
        <dbReference type="Proteomes" id="UP000807306"/>
    </source>
</evidence>
<keyword evidence="3 5" id="KW-1133">Transmembrane helix</keyword>
<dbReference type="GO" id="GO:0016020">
    <property type="term" value="C:membrane"/>
    <property type="evidence" value="ECO:0007669"/>
    <property type="project" value="UniProtKB-SubCell"/>
</dbReference>
<evidence type="ECO:0000313" key="6">
    <source>
        <dbReference type="EMBL" id="KAF9533817.1"/>
    </source>
</evidence>
<feature type="transmembrane region" description="Helical" evidence="5">
    <location>
        <begin position="44"/>
        <end position="65"/>
    </location>
</feature>
<feature type="transmembrane region" description="Helical" evidence="5">
    <location>
        <begin position="124"/>
        <end position="152"/>
    </location>
</feature>
<dbReference type="EMBL" id="MU157827">
    <property type="protein sequence ID" value="KAF9533817.1"/>
    <property type="molecule type" value="Genomic_DNA"/>
</dbReference>
<dbReference type="InterPro" id="IPR002293">
    <property type="entry name" value="AA/rel_permease1"/>
</dbReference>
<dbReference type="Gene3D" id="1.20.1740.10">
    <property type="entry name" value="Amino acid/polyamine transporter I"/>
    <property type="match status" value="1"/>
</dbReference>
<name>A0A9P6ES14_9AGAR</name>
<reference evidence="6" key="1">
    <citation type="submission" date="2020-11" db="EMBL/GenBank/DDBJ databases">
        <authorList>
            <consortium name="DOE Joint Genome Institute"/>
            <person name="Ahrendt S."/>
            <person name="Riley R."/>
            <person name="Andreopoulos W."/>
            <person name="Labutti K."/>
            <person name="Pangilinan J."/>
            <person name="Ruiz-Duenas F.J."/>
            <person name="Barrasa J.M."/>
            <person name="Sanchez-Garcia M."/>
            <person name="Camarero S."/>
            <person name="Miyauchi S."/>
            <person name="Serrano A."/>
            <person name="Linde D."/>
            <person name="Babiker R."/>
            <person name="Drula E."/>
            <person name="Ayuso-Fernandez I."/>
            <person name="Pacheco R."/>
            <person name="Padilla G."/>
            <person name="Ferreira P."/>
            <person name="Barriuso J."/>
            <person name="Kellner H."/>
            <person name="Castanera R."/>
            <person name="Alfaro M."/>
            <person name="Ramirez L."/>
            <person name="Pisabarro A.G."/>
            <person name="Kuo A."/>
            <person name="Tritt A."/>
            <person name="Lipzen A."/>
            <person name="He G."/>
            <person name="Yan M."/>
            <person name="Ng V."/>
            <person name="Cullen D."/>
            <person name="Martin F."/>
            <person name="Rosso M.-N."/>
            <person name="Henrissat B."/>
            <person name="Hibbett D."/>
            <person name="Martinez A.T."/>
            <person name="Grigoriev I.V."/>
        </authorList>
    </citation>
    <scope>NUCLEOTIDE SEQUENCE</scope>
    <source>
        <strain evidence="6">CBS 506.95</strain>
    </source>
</reference>
<comment type="caution">
    <text evidence="6">The sequence shown here is derived from an EMBL/GenBank/DDBJ whole genome shotgun (WGS) entry which is preliminary data.</text>
</comment>
<comment type="subcellular location">
    <subcellularLocation>
        <location evidence="1">Membrane</location>
        <topology evidence="1">Multi-pass membrane protein</topology>
    </subcellularLocation>
</comment>
<feature type="transmembrane region" description="Helical" evidence="5">
    <location>
        <begin position="195"/>
        <end position="216"/>
    </location>
</feature>